<sequence length="259" mass="28649">MPALCECVSRRSLEALFPPHLQQQQHMQPPHGYPMTQHPSIPATLLPEHHPHFQQQFAPQSFPGSAPSQAGVPATMLPEQMPHRLAQPTAPAKQPGVPATMLPADHRDHQYAPMQTHQPQRYPPQQQPTVPATLLPEQMPMPHAMMPMGPGPGQPLHELQPPFLDHRLQEILKPEPRPDQLPNRDSIQIYQLPPQGSQGGQVPPTQPQNFQLPQQMQVPARPSASIPGYQPPVEAMPGAPHLAQPQPHPGFVYCSVHPC</sequence>
<dbReference type="EMBL" id="LSRX01000231">
    <property type="protein sequence ID" value="OLQ03655.1"/>
    <property type="molecule type" value="Genomic_DNA"/>
</dbReference>
<feature type="region of interest" description="Disordered" evidence="1">
    <location>
        <begin position="22"/>
        <end position="46"/>
    </location>
</feature>
<evidence type="ECO:0000256" key="1">
    <source>
        <dbReference type="SAM" id="MobiDB-lite"/>
    </source>
</evidence>
<feature type="region of interest" description="Disordered" evidence="1">
    <location>
        <begin position="214"/>
        <end position="242"/>
    </location>
</feature>
<dbReference type="AlphaFoldDB" id="A0A1Q9E8B0"/>
<evidence type="ECO:0000313" key="2">
    <source>
        <dbReference type="EMBL" id="OLQ03655.1"/>
    </source>
</evidence>
<proteinExistence type="predicted"/>
<feature type="region of interest" description="Disordered" evidence="1">
    <location>
        <begin position="190"/>
        <end position="209"/>
    </location>
</feature>
<feature type="compositionally biased region" description="Low complexity" evidence="1">
    <location>
        <begin position="191"/>
        <end position="209"/>
    </location>
</feature>
<reference evidence="2 3" key="1">
    <citation type="submission" date="2016-02" db="EMBL/GenBank/DDBJ databases">
        <title>Genome analysis of coral dinoflagellate symbionts highlights evolutionary adaptations to a symbiotic lifestyle.</title>
        <authorList>
            <person name="Aranda M."/>
            <person name="Li Y."/>
            <person name="Liew Y.J."/>
            <person name="Baumgarten S."/>
            <person name="Simakov O."/>
            <person name="Wilson M."/>
            <person name="Piel J."/>
            <person name="Ashoor H."/>
            <person name="Bougouffa S."/>
            <person name="Bajic V.B."/>
            <person name="Ryu T."/>
            <person name="Ravasi T."/>
            <person name="Bayer T."/>
            <person name="Micklem G."/>
            <person name="Kim H."/>
            <person name="Bhak J."/>
            <person name="Lajeunesse T.C."/>
            <person name="Voolstra C.R."/>
        </authorList>
    </citation>
    <scope>NUCLEOTIDE SEQUENCE [LARGE SCALE GENOMIC DNA]</scope>
    <source>
        <strain evidence="2 3">CCMP2467</strain>
    </source>
</reference>
<evidence type="ECO:0000313" key="3">
    <source>
        <dbReference type="Proteomes" id="UP000186817"/>
    </source>
</evidence>
<accession>A0A1Q9E8B0</accession>
<comment type="caution">
    <text evidence="2">The sequence shown here is derived from an EMBL/GenBank/DDBJ whole genome shotgun (WGS) entry which is preliminary data.</text>
</comment>
<feature type="compositionally biased region" description="Low complexity" evidence="1">
    <location>
        <begin position="22"/>
        <end position="34"/>
    </location>
</feature>
<organism evidence="2 3">
    <name type="scientific">Symbiodinium microadriaticum</name>
    <name type="common">Dinoflagellate</name>
    <name type="synonym">Zooxanthella microadriatica</name>
    <dbReference type="NCBI Taxonomy" id="2951"/>
    <lineage>
        <taxon>Eukaryota</taxon>
        <taxon>Sar</taxon>
        <taxon>Alveolata</taxon>
        <taxon>Dinophyceae</taxon>
        <taxon>Suessiales</taxon>
        <taxon>Symbiodiniaceae</taxon>
        <taxon>Symbiodinium</taxon>
    </lineage>
</organism>
<gene>
    <name evidence="2" type="ORF">AK812_SmicGene13382</name>
</gene>
<name>A0A1Q9E8B0_SYMMI</name>
<keyword evidence="3" id="KW-1185">Reference proteome</keyword>
<dbReference type="Proteomes" id="UP000186817">
    <property type="component" value="Unassembled WGS sequence"/>
</dbReference>
<dbReference type="OrthoDB" id="446036at2759"/>
<protein>
    <submittedName>
        <fullName evidence="2">Uncharacterized protein</fullName>
    </submittedName>
</protein>